<protein>
    <submittedName>
        <fullName evidence="1">Uncharacterized protein</fullName>
    </submittedName>
</protein>
<accession>A0A8R1V3Z8</accession>
<evidence type="ECO:0000313" key="1">
    <source>
        <dbReference type="EnsemblMetazoa" id="PPA45846.1"/>
    </source>
</evidence>
<reference evidence="1" key="2">
    <citation type="submission" date="2022-06" db="UniProtKB">
        <authorList>
            <consortium name="EnsemblMetazoa"/>
        </authorList>
    </citation>
    <scope>IDENTIFICATION</scope>
    <source>
        <strain evidence="1">PS312</strain>
    </source>
</reference>
<name>A0A2A6C0M2_PRIPA</name>
<sequence length="64" mass="7493">MDTMQAIIHYIVRRRIQRVMSSQSLRDLHMSFLDDNFWKSFDLTSTIPEMGSAFEIHASISENS</sequence>
<dbReference type="EnsemblMetazoa" id="PPA45846.1">
    <property type="protein sequence ID" value="PPA45846.1"/>
    <property type="gene ID" value="WBGene00284215"/>
</dbReference>
<dbReference type="AlphaFoldDB" id="A0A2A6C0M2"/>
<organism evidence="1 2">
    <name type="scientific">Pristionchus pacificus</name>
    <name type="common">Parasitic nematode worm</name>
    <dbReference type="NCBI Taxonomy" id="54126"/>
    <lineage>
        <taxon>Eukaryota</taxon>
        <taxon>Metazoa</taxon>
        <taxon>Ecdysozoa</taxon>
        <taxon>Nematoda</taxon>
        <taxon>Chromadorea</taxon>
        <taxon>Rhabditida</taxon>
        <taxon>Rhabditina</taxon>
        <taxon>Diplogasteromorpha</taxon>
        <taxon>Diplogasteroidea</taxon>
        <taxon>Neodiplogasteridae</taxon>
        <taxon>Pristionchus</taxon>
    </lineage>
</organism>
<gene>
    <name evidence="1" type="primary">WBGene00284215</name>
</gene>
<reference evidence="2" key="1">
    <citation type="journal article" date="2008" name="Nat. Genet.">
        <title>The Pristionchus pacificus genome provides a unique perspective on nematode lifestyle and parasitism.</title>
        <authorList>
            <person name="Dieterich C."/>
            <person name="Clifton S.W."/>
            <person name="Schuster L.N."/>
            <person name="Chinwalla A."/>
            <person name="Delehaunty K."/>
            <person name="Dinkelacker I."/>
            <person name="Fulton L."/>
            <person name="Fulton R."/>
            <person name="Godfrey J."/>
            <person name="Minx P."/>
            <person name="Mitreva M."/>
            <person name="Roeseler W."/>
            <person name="Tian H."/>
            <person name="Witte H."/>
            <person name="Yang S.P."/>
            <person name="Wilson R.K."/>
            <person name="Sommer R.J."/>
        </authorList>
    </citation>
    <scope>NUCLEOTIDE SEQUENCE [LARGE SCALE GENOMIC DNA]</scope>
    <source>
        <strain evidence="2">PS312</strain>
    </source>
</reference>
<evidence type="ECO:0000313" key="2">
    <source>
        <dbReference type="Proteomes" id="UP000005239"/>
    </source>
</evidence>
<dbReference type="Proteomes" id="UP000005239">
    <property type="component" value="Unassembled WGS sequence"/>
</dbReference>
<keyword evidence="2" id="KW-1185">Reference proteome</keyword>
<proteinExistence type="predicted"/>
<accession>A0A2A6C0M2</accession>